<evidence type="ECO:0000256" key="1">
    <source>
        <dbReference type="SAM" id="SignalP"/>
    </source>
</evidence>
<proteinExistence type="predicted"/>
<reference evidence="2" key="1">
    <citation type="journal article" date="2022" name="bioRxiv">
        <title>Sequencing and chromosome-scale assembly of the giantPleurodeles waltlgenome.</title>
        <authorList>
            <person name="Brown T."/>
            <person name="Elewa A."/>
            <person name="Iarovenko S."/>
            <person name="Subramanian E."/>
            <person name="Araus A.J."/>
            <person name="Petzold A."/>
            <person name="Susuki M."/>
            <person name="Suzuki K.-i.T."/>
            <person name="Hayashi T."/>
            <person name="Toyoda A."/>
            <person name="Oliveira C."/>
            <person name="Osipova E."/>
            <person name="Leigh N.D."/>
            <person name="Simon A."/>
            <person name="Yun M.H."/>
        </authorList>
    </citation>
    <scope>NUCLEOTIDE SEQUENCE</scope>
    <source>
        <strain evidence="2">20211129_DDA</strain>
        <tissue evidence="2">Liver</tissue>
    </source>
</reference>
<evidence type="ECO:0000313" key="2">
    <source>
        <dbReference type="EMBL" id="KAJ1204719.1"/>
    </source>
</evidence>
<gene>
    <name evidence="2" type="ORF">NDU88_000157</name>
</gene>
<feature type="signal peptide" evidence="1">
    <location>
        <begin position="1"/>
        <end position="20"/>
    </location>
</feature>
<feature type="non-terminal residue" evidence="2">
    <location>
        <position position="73"/>
    </location>
</feature>
<accession>A0AAV7VV82</accession>
<comment type="caution">
    <text evidence="2">The sequence shown here is derived from an EMBL/GenBank/DDBJ whole genome shotgun (WGS) entry which is preliminary data.</text>
</comment>
<dbReference type="Proteomes" id="UP001066276">
    <property type="component" value="Chromosome 1_2"/>
</dbReference>
<dbReference type="EMBL" id="JANPWB010000002">
    <property type="protein sequence ID" value="KAJ1204719.1"/>
    <property type="molecule type" value="Genomic_DNA"/>
</dbReference>
<feature type="non-terminal residue" evidence="2">
    <location>
        <position position="1"/>
    </location>
</feature>
<sequence>VAFLLVWLVVKVLRGARVLAQSLIHCVRLVAAVSGSVGSVGGLRARAVVSWSSVTLPQQRRGSCWVRWCVVGF</sequence>
<feature type="chain" id="PRO_5043922287" evidence="1">
    <location>
        <begin position="21"/>
        <end position="73"/>
    </location>
</feature>
<protein>
    <submittedName>
        <fullName evidence="2">Uncharacterized protein</fullName>
    </submittedName>
</protein>
<keyword evidence="1" id="KW-0732">Signal</keyword>
<organism evidence="2 3">
    <name type="scientific">Pleurodeles waltl</name>
    <name type="common">Iberian ribbed newt</name>
    <dbReference type="NCBI Taxonomy" id="8319"/>
    <lineage>
        <taxon>Eukaryota</taxon>
        <taxon>Metazoa</taxon>
        <taxon>Chordata</taxon>
        <taxon>Craniata</taxon>
        <taxon>Vertebrata</taxon>
        <taxon>Euteleostomi</taxon>
        <taxon>Amphibia</taxon>
        <taxon>Batrachia</taxon>
        <taxon>Caudata</taxon>
        <taxon>Salamandroidea</taxon>
        <taxon>Salamandridae</taxon>
        <taxon>Pleurodelinae</taxon>
        <taxon>Pleurodeles</taxon>
    </lineage>
</organism>
<name>A0AAV7VV82_PLEWA</name>
<keyword evidence="3" id="KW-1185">Reference proteome</keyword>
<dbReference type="AlphaFoldDB" id="A0AAV7VV82"/>
<evidence type="ECO:0000313" key="3">
    <source>
        <dbReference type="Proteomes" id="UP001066276"/>
    </source>
</evidence>